<feature type="compositionally biased region" description="Low complexity" evidence="1">
    <location>
        <begin position="83"/>
        <end position="101"/>
    </location>
</feature>
<gene>
    <name evidence="3" type="ORF">J1605_001982</name>
    <name evidence="2" type="ORF">J1605_010448</name>
</gene>
<accession>A0AB34GPV1</accession>
<evidence type="ECO:0000313" key="4">
    <source>
        <dbReference type="Proteomes" id="UP001159641"/>
    </source>
</evidence>
<protein>
    <submittedName>
        <fullName evidence="2">Uncharacterized protein</fullName>
    </submittedName>
</protein>
<dbReference type="EMBL" id="JAIQCJ010002130">
    <property type="protein sequence ID" value="KAJ8782118.1"/>
    <property type="molecule type" value="Genomic_DNA"/>
</dbReference>
<comment type="caution">
    <text evidence="2">The sequence shown here is derived from an EMBL/GenBank/DDBJ whole genome shotgun (WGS) entry which is preliminary data.</text>
</comment>
<dbReference type="AlphaFoldDB" id="A0AB34GPV1"/>
<feature type="region of interest" description="Disordered" evidence="1">
    <location>
        <begin position="41"/>
        <end position="101"/>
    </location>
</feature>
<evidence type="ECO:0000313" key="2">
    <source>
        <dbReference type="EMBL" id="KAJ8782118.1"/>
    </source>
</evidence>
<reference evidence="2 4" key="1">
    <citation type="submission" date="2022-11" db="EMBL/GenBank/DDBJ databases">
        <title>Whole genome sequence of Eschrichtius robustus ER-17-0199.</title>
        <authorList>
            <person name="Bruniche-Olsen A."/>
            <person name="Black A.N."/>
            <person name="Fields C.J."/>
            <person name="Walden K."/>
            <person name="Dewoody J.A."/>
        </authorList>
    </citation>
    <scope>NUCLEOTIDE SEQUENCE [LARGE SCALE GENOMIC DNA]</scope>
    <source>
        <strain evidence="2">ER-17-0199</strain>
        <tissue evidence="2">Blubber</tissue>
    </source>
</reference>
<evidence type="ECO:0000313" key="3">
    <source>
        <dbReference type="EMBL" id="KAJ8796911.1"/>
    </source>
</evidence>
<dbReference type="Proteomes" id="UP001159641">
    <property type="component" value="Unassembled WGS sequence"/>
</dbReference>
<name>A0AB34GPV1_ESCRO</name>
<organism evidence="2 4">
    <name type="scientific">Eschrichtius robustus</name>
    <name type="common">California gray whale</name>
    <name type="synonym">Eschrichtius gibbosus</name>
    <dbReference type="NCBI Taxonomy" id="9764"/>
    <lineage>
        <taxon>Eukaryota</taxon>
        <taxon>Metazoa</taxon>
        <taxon>Chordata</taxon>
        <taxon>Craniata</taxon>
        <taxon>Vertebrata</taxon>
        <taxon>Euteleostomi</taxon>
        <taxon>Mammalia</taxon>
        <taxon>Eutheria</taxon>
        <taxon>Laurasiatheria</taxon>
        <taxon>Artiodactyla</taxon>
        <taxon>Whippomorpha</taxon>
        <taxon>Cetacea</taxon>
        <taxon>Mysticeti</taxon>
        <taxon>Eschrichtiidae</taxon>
        <taxon>Eschrichtius</taxon>
    </lineage>
</organism>
<evidence type="ECO:0000256" key="1">
    <source>
        <dbReference type="SAM" id="MobiDB-lite"/>
    </source>
</evidence>
<keyword evidence="4" id="KW-1185">Reference proteome</keyword>
<sequence length="101" mass="10664">MRPAGVPGESGYLADSPTQEPLVHLPALCQLRGWAESRCLRQRADQTERPQAAPAPATKEDLAVEQPVSLRWPQAPGRTEQTPSSASPGAAPSALPSTISL</sequence>
<proteinExistence type="predicted"/>
<dbReference type="EMBL" id="JAIQCJ010000291">
    <property type="protein sequence ID" value="KAJ8796911.1"/>
    <property type="molecule type" value="Genomic_DNA"/>
</dbReference>